<evidence type="ECO:0000256" key="4">
    <source>
        <dbReference type="ARBA" id="ARBA00023040"/>
    </source>
</evidence>
<dbReference type="Gene3D" id="1.20.1070.10">
    <property type="entry name" value="Rhodopsin 7-helix transmembrane proteins"/>
    <property type="match status" value="1"/>
</dbReference>
<dbReference type="InterPro" id="IPR022343">
    <property type="entry name" value="GCR1-cAMP_receptor"/>
</dbReference>
<dbReference type="EMBL" id="MPUH01000717">
    <property type="protein sequence ID" value="OMJ74977.1"/>
    <property type="molecule type" value="Genomic_DNA"/>
</dbReference>
<dbReference type="OrthoDB" id="305052at2759"/>
<dbReference type="PRINTS" id="PR02001">
    <property type="entry name" value="GCR1CAMPR"/>
</dbReference>
<evidence type="ECO:0000259" key="9">
    <source>
        <dbReference type="PROSITE" id="PS50261"/>
    </source>
</evidence>
<evidence type="ECO:0000313" key="11">
    <source>
        <dbReference type="Proteomes" id="UP000187209"/>
    </source>
</evidence>
<dbReference type="GO" id="GO:0007166">
    <property type="term" value="P:cell surface receptor signaling pathway"/>
    <property type="evidence" value="ECO:0007669"/>
    <property type="project" value="InterPro"/>
</dbReference>
<dbReference type="PANTHER" id="PTHR23112">
    <property type="entry name" value="G PROTEIN-COUPLED RECEPTOR 157-RELATED"/>
    <property type="match status" value="1"/>
</dbReference>
<keyword evidence="11" id="KW-1185">Reference proteome</keyword>
<dbReference type="GO" id="GO:0004930">
    <property type="term" value="F:G protein-coupled receptor activity"/>
    <property type="evidence" value="ECO:0007669"/>
    <property type="project" value="UniProtKB-KW"/>
</dbReference>
<protein>
    <recommendedName>
        <fullName evidence="9">G-protein coupled receptors family 2 profile 2 domain-containing protein</fullName>
    </recommendedName>
</protein>
<dbReference type="PRINTS" id="PR02000">
    <property type="entry name" value="GCR1PLANT"/>
</dbReference>
<evidence type="ECO:0000256" key="8">
    <source>
        <dbReference type="SAM" id="Phobius"/>
    </source>
</evidence>
<dbReference type="SUPFAM" id="SSF81321">
    <property type="entry name" value="Family A G protein-coupled receptor-like"/>
    <property type="match status" value="1"/>
</dbReference>
<keyword evidence="6" id="KW-0675">Receptor</keyword>
<dbReference type="PANTHER" id="PTHR23112:SF0">
    <property type="entry name" value="TRANSMEMBRANE PROTEIN 116"/>
    <property type="match status" value="1"/>
</dbReference>
<organism evidence="10 11">
    <name type="scientific">Stentor coeruleus</name>
    <dbReference type="NCBI Taxonomy" id="5963"/>
    <lineage>
        <taxon>Eukaryota</taxon>
        <taxon>Sar</taxon>
        <taxon>Alveolata</taxon>
        <taxon>Ciliophora</taxon>
        <taxon>Postciliodesmatophora</taxon>
        <taxon>Heterotrichea</taxon>
        <taxon>Heterotrichida</taxon>
        <taxon>Stentoridae</taxon>
        <taxon>Stentor</taxon>
    </lineage>
</organism>
<evidence type="ECO:0000256" key="2">
    <source>
        <dbReference type="ARBA" id="ARBA00022692"/>
    </source>
</evidence>
<evidence type="ECO:0000256" key="7">
    <source>
        <dbReference type="ARBA" id="ARBA00023224"/>
    </source>
</evidence>
<feature type="transmembrane region" description="Helical" evidence="8">
    <location>
        <begin position="81"/>
        <end position="105"/>
    </location>
</feature>
<keyword evidence="7" id="KW-0807">Transducer</keyword>
<feature type="transmembrane region" description="Helical" evidence="8">
    <location>
        <begin position="14"/>
        <end position="35"/>
    </location>
</feature>
<dbReference type="InterPro" id="IPR017981">
    <property type="entry name" value="GPCR_2-like_7TM"/>
</dbReference>
<evidence type="ECO:0000256" key="3">
    <source>
        <dbReference type="ARBA" id="ARBA00022989"/>
    </source>
</evidence>
<dbReference type="InterPro" id="IPR022340">
    <property type="entry name" value="GPCR_GCR1_put"/>
</dbReference>
<dbReference type="PROSITE" id="PS50261">
    <property type="entry name" value="G_PROTEIN_RECEP_F2_4"/>
    <property type="match status" value="1"/>
</dbReference>
<name>A0A1R2BDY9_9CILI</name>
<evidence type="ECO:0000256" key="5">
    <source>
        <dbReference type="ARBA" id="ARBA00023136"/>
    </source>
</evidence>
<proteinExistence type="predicted"/>
<dbReference type="Proteomes" id="UP000187209">
    <property type="component" value="Unassembled WGS sequence"/>
</dbReference>
<feature type="domain" description="G-protein coupled receptors family 2 profile 2" evidence="9">
    <location>
        <begin position="12"/>
        <end position="255"/>
    </location>
</feature>
<keyword evidence="2 8" id="KW-0812">Transmembrane</keyword>
<comment type="caution">
    <text evidence="10">The sequence shown here is derived from an EMBL/GenBank/DDBJ whole genome shotgun (WGS) entry which is preliminary data.</text>
</comment>
<accession>A0A1R2BDY9</accession>
<sequence length="299" mass="34165">MACSTHEYKFIGEMIVFICAIIGFLGSLSIILLYAFFPQLRSYSFRLILYIGIFNFIQSLSTVLSYIHINNTALCDFFAMIFHSAYLSSTIWSGSIALNLFLVVRYGLRDFTRFHKLWLFTTSVFIPGIFALPIITGSYGHVGYYCSFKEDTVGNIWRFSIYYGVIWTCALAICTFYLIVFFDLKKMHIAPNTRIIIERLMMYPIIVVIILIPLTLLRLHVFNKGDCEEYYLSIFSGSLQALVGFFNAVIYTYTSDVKKCIKEKVKAKSVIEIPRASLSVGSSQGPNLLEESFKDSIEI</sequence>
<evidence type="ECO:0000313" key="10">
    <source>
        <dbReference type="EMBL" id="OMJ74977.1"/>
    </source>
</evidence>
<evidence type="ECO:0000256" key="6">
    <source>
        <dbReference type="ARBA" id="ARBA00023170"/>
    </source>
</evidence>
<evidence type="ECO:0000256" key="1">
    <source>
        <dbReference type="ARBA" id="ARBA00004141"/>
    </source>
</evidence>
<feature type="transmembrane region" description="Helical" evidence="8">
    <location>
        <begin position="231"/>
        <end position="254"/>
    </location>
</feature>
<comment type="subcellular location">
    <subcellularLocation>
        <location evidence="1">Membrane</location>
        <topology evidence="1">Multi-pass membrane protein</topology>
    </subcellularLocation>
</comment>
<dbReference type="AlphaFoldDB" id="A0A1R2BDY9"/>
<keyword evidence="4" id="KW-0297">G-protein coupled receptor</keyword>
<dbReference type="GO" id="GO:0007189">
    <property type="term" value="P:adenylate cyclase-activating G protein-coupled receptor signaling pathway"/>
    <property type="evidence" value="ECO:0007669"/>
    <property type="project" value="TreeGrafter"/>
</dbReference>
<feature type="transmembrane region" description="Helical" evidence="8">
    <location>
        <begin position="47"/>
        <end position="69"/>
    </location>
</feature>
<feature type="transmembrane region" description="Helical" evidence="8">
    <location>
        <begin position="200"/>
        <end position="219"/>
    </location>
</feature>
<feature type="transmembrane region" description="Helical" evidence="8">
    <location>
        <begin position="117"/>
        <end position="140"/>
    </location>
</feature>
<keyword evidence="3 8" id="KW-1133">Transmembrane helix</keyword>
<keyword evidence="5 8" id="KW-0472">Membrane</keyword>
<reference evidence="10 11" key="1">
    <citation type="submission" date="2016-11" db="EMBL/GenBank/DDBJ databases">
        <title>The macronuclear genome of Stentor coeruleus: a giant cell with tiny introns.</title>
        <authorList>
            <person name="Slabodnick M."/>
            <person name="Ruby J.G."/>
            <person name="Reiff S.B."/>
            <person name="Swart E.C."/>
            <person name="Gosai S."/>
            <person name="Prabakaran S."/>
            <person name="Witkowska E."/>
            <person name="Larue G.E."/>
            <person name="Fisher S."/>
            <person name="Freeman R.M."/>
            <person name="Gunawardena J."/>
            <person name="Chu W."/>
            <person name="Stover N.A."/>
            <person name="Gregory B.D."/>
            <person name="Nowacki M."/>
            <person name="Derisi J."/>
            <person name="Roy S.W."/>
            <person name="Marshall W.F."/>
            <person name="Sood P."/>
        </authorList>
    </citation>
    <scope>NUCLEOTIDE SEQUENCE [LARGE SCALE GENOMIC DNA]</scope>
    <source>
        <strain evidence="10">WM001</strain>
    </source>
</reference>
<dbReference type="GO" id="GO:0005886">
    <property type="term" value="C:plasma membrane"/>
    <property type="evidence" value="ECO:0007669"/>
    <property type="project" value="TreeGrafter"/>
</dbReference>
<feature type="transmembrane region" description="Helical" evidence="8">
    <location>
        <begin position="160"/>
        <end position="180"/>
    </location>
</feature>
<gene>
    <name evidence="10" type="ORF">SteCoe_25970</name>
</gene>